<feature type="region of interest" description="Disordered" evidence="9">
    <location>
        <begin position="863"/>
        <end position="885"/>
    </location>
</feature>
<evidence type="ECO:0000256" key="2">
    <source>
        <dbReference type="ARBA" id="ARBA00004604"/>
    </source>
</evidence>
<dbReference type="OMA" id="HKWIQLA"/>
<evidence type="ECO:0000256" key="8">
    <source>
        <dbReference type="PROSITE-ProRule" id="PRU00339"/>
    </source>
</evidence>
<evidence type="ECO:0000256" key="9">
    <source>
        <dbReference type="SAM" id="MobiDB-lite"/>
    </source>
</evidence>
<evidence type="ECO:0000256" key="3">
    <source>
        <dbReference type="ARBA" id="ARBA00005424"/>
    </source>
</evidence>
<feature type="repeat" description="TPR" evidence="8">
    <location>
        <begin position="998"/>
        <end position="1031"/>
    </location>
</feature>
<dbReference type="InParanoid" id="A0A152A0P4"/>
<comment type="subcellular location">
    <subcellularLocation>
        <location evidence="2">Nucleus</location>
        <location evidence="2">Nucleolus</location>
    </subcellularLocation>
</comment>
<dbReference type="FunCoup" id="A0A152A0P4">
    <property type="interactions" value="12"/>
</dbReference>
<dbReference type="GO" id="GO:0030684">
    <property type="term" value="C:preribosome"/>
    <property type="evidence" value="ECO:0007669"/>
    <property type="project" value="UniProtKB-ARBA"/>
</dbReference>
<evidence type="ECO:0000256" key="5">
    <source>
        <dbReference type="ARBA" id="ARBA00022552"/>
    </source>
</evidence>
<dbReference type="FunFam" id="2.40.10.310:FF:000001">
    <property type="entry name" value="NSA2, ribosome biogenesis homolog"/>
    <property type="match status" value="1"/>
</dbReference>
<dbReference type="OrthoDB" id="29013at2759"/>
<dbReference type="GO" id="GO:0005730">
    <property type="term" value="C:nucleolus"/>
    <property type="evidence" value="ECO:0007669"/>
    <property type="project" value="UniProtKB-SubCell"/>
</dbReference>
<dbReference type="Gene3D" id="1.25.40.10">
    <property type="entry name" value="Tetratricopeptide repeat domain"/>
    <property type="match status" value="3"/>
</dbReference>
<gene>
    <name evidence="10" type="ORF">DLAC_03742</name>
</gene>
<reference evidence="10 11" key="1">
    <citation type="submission" date="2015-12" db="EMBL/GenBank/DDBJ databases">
        <title>Dictyostelia acquired genes for synthesis and detection of signals that induce cell-type specialization by lateral gene transfer from prokaryotes.</title>
        <authorList>
            <person name="Gloeckner G."/>
            <person name="Schaap P."/>
        </authorList>
    </citation>
    <scope>NUCLEOTIDE SEQUENCE [LARGE SCALE GENOMIC DNA]</scope>
    <source>
        <strain evidence="10 11">TK</strain>
    </source>
</reference>
<evidence type="ECO:0000256" key="1">
    <source>
        <dbReference type="ARBA" id="ARBA00002550"/>
    </source>
</evidence>
<organism evidence="10 11">
    <name type="scientific">Tieghemostelium lacteum</name>
    <name type="common">Slime mold</name>
    <name type="synonym">Dictyostelium lacteum</name>
    <dbReference type="NCBI Taxonomy" id="361077"/>
    <lineage>
        <taxon>Eukaryota</taxon>
        <taxon>Amoebozoa</taxon>
        <taxon>Evosea</taxon>
        <taxon>Eumycetozoa</taxon>
        <taxon>Dictyostelia</taxon>
        <taxon>Dictyosteliales</taxon>
        <taxon>Raperosteliaceae</taxon>
        <taxon>Tieghemostelium</taxon>
    </lineage>
</organism>
<keyword evidence="8" id="KW-0802">TPR repeat</keyword>
<dbReference type="InterPro" id="IPR022309">
    <property type="entry name" value="Ribosomal_Se8/biogenesis_NSA2"/>
</dbReference>
<dbReference type="Pfam" id="PF01201">
    <property type="entry name" value="Ribosomal_S8e"/>
    <property type="match status" value="1"/>
</dbReference>
<comment type="function">
    <text evidence="1">Involved in endocytosis.</text>
</comment>
<evidence type="ECO:0000256" key="4">
    <source>
        <dbReference type="ARBA" id="ARBA00022517"/>
    </source>
</evidence>
<keyword evidence="11" id="KW-1185">Reference proteome</keyword>
<dbReference type="STRING" id="361077.A0A152A0P4"/>
<name>A0A152A0P4_TIELA</name>
<dbReference type="EMBL" id="LODT01000020">
    <property type="protein sequence ID" value="KYQ99795.1"/>
    <property type="molecule type" value="Genomic_DNA"/>
</dbReference>
<accession>A0A152A0P4</accession>
<dbReference type="Pfam" id="PF13181">
    <property type="entry name" value="TPR_8"/>
    <property type="match status" value="1"/>
</dbReference>
<dbReference type="PANTHER" id="PTHR23083">
    <property type="entry name" value="TETRATRICOPEPTIDE REPEAT PROTEIN, TPR"/>
    <property type="match status" value="1"/>
</dbReference>
<dbReference type="SMART" id="SM00028">
    <property type="entry name" value="TPR"/>
    <property type="match status" value="8"/>
</dbReference>
<evidence type="ECO:0000313" key="10">
    <source>
        <dbReference type="EMBL" id="KYQ99795.1"/>
    </source>
</evidence>
<keyword evidence="5" id="KW-0698">rRNA processing</keyword>
<dbReference type="InterPro" id="IPR011990">
    <property type="entry name" value="TPR-like_helical_dom_sf"/>
</dbReference>
<comment type="caution">
    <text evidence="10">The sequence shown here is derived from an EMBL/GenBank/DDBJ whole genome shotgun (WGS) entry which is preliminary data.</text>
</comment>
<comment type="similarity">
    <text evidence="7">Belongs to the YPP1 family.</text>
</comment>
<proteinExistence type="inferred from homology"/>
<dbReference type="SUPFAM" id="SSF48452">
    <property type="entry name" value="TPR-like"/>
    <property type="match status" value="2"/>
</dbReference>
<keyword evidence="6" id="KW-0539">Nucleus</keyword>
<comment type="similarity">
    <text evidence="3">Belongs to the eukaryotic ribosomal protein eS8 family. Ribosome biogenesis protein NSA2 subfamily.</text>
</comment>
<dbReference type="InterPro" id="IPR039411">
    <property type="entry name" value="NSA2_fam"/>
</dbReference>
<evidence type="ECO:0000256" key="6">
    <source>
        <dbReference type="ARBA" id="ARBA00023242"/>
    </source>
</evidence>
<protein>
    <recommendedName>
        <fullName evidence="12">Ribosome biogenesis protein NSA2 homolog</fullName>
    </recommendedName>
</protein>
<dbReference type="PROSITE" id="PS50005">
    <property type="entry name" value="TPR"/>
    <property type="match status" value="3"/>
</dbReference>
<evidence type="ECO:0008006" key="12">
    <source>
        <dbReference type="Google" id="ProtNLM"/>
    </source>
</evidence>
<sequence length="1044" mass="119159">MAQGDYIELHQKRHGRRLDHYEKIRKKKARSVHKNSAIAQKVYGLKAKLLNKKRYAEKAEMKKNILMHQERTNKKASDEQVKEGAVPAYLLDREGVSRAKVLSNMVKQKRKEKAGRWDVPLPKVRAISENEMFKVIKTGKRQKKAWKRMVTKVTFVGEGFTRKPPKYERFIRPTGLRFKKAHVTHPELKSTFYLDILSVKKNPQSPTYTQLGVITKGTIIEVNVSDLGLVTQTGKVVWGKLAQVTNNPENEGCINAVLLISKRMTSLRNKKQVNLEFEIEKARAEKNWDSLSHLLKKYNKLNIPDSPLESLIHAEKYLSENDYANATVSLNKALTISPNNQEVLAYLGIIEKDKNDINRALGFFGKLINPFSNPSQSEIILNNRKINLIIRGFTERGKCYDALGNIPEALNSYLTVLDMYPRYYKNQRLIDQPTKQCIEEGFLRIASIQHQNQGNTQASIKHLRQCLSIQFGHSLQTYKQLLVSLGRLQSRYISSSVYQPLLIDNSANQMVKQQFYIPQDEVEESILCFQNVEHILQSPLSQDDSFIYDDLCMVYTRRAQFYPIAELYEKSIAHDSMSSHKWVQLALSLYCSAKYKRSLFILEECLANHQMENSINLRLLASKICVNHLNLLTKGITFAKQAFDLIENQEPENTLLLSKASLSIGIGYGKKAWDSKSYNEKQHNQELSLKHLKKAYDLDPKDYRNAYHLALIYADIRDTPLALKYTQIALKWNPNDTASWYLLSLLLSSNKNYELAYRTCKHGLCQSPNNVELLLIKAKIELALDDAAQALVTYKSAFTHLQNETLTSCEDALDEYDVLVRNKQASNGPSSVVSFDIKSSATENKSHKSTLTDAISELEDSPLTVNTIGGGQTKDNLGRGESSNTLNQKEISRKIHLWLSLSEAFIQQCMLKDAYQCLVQASLLEPNSPDVYYYQGYLLETQDINSSAIQYYQKALTLDASHTKSAIRLATFHFREGNLLLAENNLTTILRTFDPTSHVGWFQLGLVLKDKGEIERSSDCFKRAIELDKTSPLISYNTISRYIP</sequence>
<feature type="repeat" description="TPR" evidence="8">
    <location>
        <begin position="390"/>
        <end position="423"/>
    </location>
</feature>
<dbReference type="Proteomes" id="UP000076078">
    <property type="component" value="Unassembled WGS sequence"/>
</dbReference>
<dbReference type="PANTHER" id="PTHR23083:SF464">
    <property type="entry name" value="TETRATRICOPEPTIDE REPEAT DOMAIN 7, ISOFORM A"/>
    <property type="match status" value="1"/>
</dbReference>
<evidence type="ECO:0000313" key="11">
    <source>
        <dbReference type="Proteomes" id="UP000076078"/>
    </source>
</evidence>
<dbReference type="GO" id="GO:0006364">
    <property type="term" value="P:rRNA processing"/>
    <property type="evidence" value="ECO:0007669"/>
    <property type="project" value="UniProtKB-KW"/>
</dbReference>
<evidence type="ECO:0000256" key="7">
    <source>
        <dbReference type="ARBA" id="ARBA00038251"/>
    </source>
</evidence>
<feature type="repeat" description="TPR" evidence="8">
    <location>
        <begin position="929"/>
        <end position="962"/>
    </location>
</feature>
<dbReference type="InterPro" id="IPR051722">
    <property type="entry name" value="Endocytosis_PI4K-reg_protein"/>
</dbReference>
<dbReference type="CDD" id="cd11381">
    <property type="entry name" value="NSA2"/>
    <property type="match status" value="1"/>
</dbReference>
<dbReference type="GO" id="GO:0042273">
    <property type="term" value="P:ribosomal large subunit biogenesis"/>
    <property type="evidence" value="ECO:0007669"/>
    <property type="project" value="UniProtKB-ARBA"/>
</dbReference>
<keyword evidence="4" id="KW-0690">Ribosome biogenesis</keyword>
<dbReference type="AlphaFoldDB" id="A0A152A0P4"/>
<dbReference type="InterPro" id="IPR019734">
    <property type="entry name" value="TPR_rpt"/>
</dbReference>
<dbReference type="Gene3D" id="2.40.10.310">
    <property type="match status" value="1"/>
</dbReference>